<organism evidence="4 5">
    <name type="scientific">Elizabethkingia anophelis NUHP1</name>
    <dbReference type="NCBI Taxonomy" id="1338011"/>
    <lineage>
        <taxon>Bacteria</taxon>
        <taxon>Pseudomonadati</taxon>
        <taxon>Bacteroidota</taxon>
        <taxon>Flavobacteriia</taxon>
        <taxon>Flavobacteriales</taxon>
        <taxon>Weeksellaceae</taxon>
        <taxon>Elizabethkingia</taxon>
    </lineage>
</organism>
<dbReference type="KEGG" id="eao:BD94_3324"/>
<dbReference type="eggNOG" id="COG1209">
    <property type="taxonomic scope" value="Bacteria"/>
</dbReference>
<reference evidence="4" key="2">
    <citation type="journal article" date="2015" name="Genome Biol. Evol.">
        <title>Complete Genome Sequence and Transcriptomic Analysis of the Novel Pathogen Elizabethkingia anophelis in Response to Oxidative Stress.</title>
        <authorList>
            <person name="Li Y."/>
            <person name="Liu Y."/>
            <person name="Chew S.C."/>
            <person name="Tay M."/>
            <person name="Salido M.M."/>
            <person name="Teo J."/>
            <person name="Lauro F.M."/>
            <person name="Givskov M."/>
            <person name="Yang L."/>
        </authorList>
    </citation>
    <scope>NUCLEOTIDE SEQUENCE</scope>
    <source>
        <strain evidence="4">NUHP1</strain>
    </source>
</reference>
<feature type="domain" description="Nucleotidyl transferase" evidence="3">
    <location>
        <begin position="21"/>
        <end position="179"/>
    </location>
</feature>
<dbReference type="Proteomes" id="UP000028933">
    <property type="component" value="Chromosome"/>
</dbReference>
<evidence type="ECO:0000313" key="5">
    <source>
        <dbReference type="Proteomes" id="UP000028933"/>
    </source>
</evidence>
<dbReference type="PANTHER" id="PTHR43584">
    <property type="entry name" value="NUCLEOTIDYL TRANSFERASE"/>
    <property type="match status" value="1"/>
</dbReference>
<evidence type="ECO:0000256" key="1">
    <source>
        <dbReference type="ARBA" id="ARBA00022679"/>
    </source>
</evidence>
<dbReference type="PANTHER" id="PTHR43584:SF8">
    <property type="entry name" value="N-ACETYLMURAMATE ALPHA-1-PHOSPHATE URIDYLYLTRANSFERASE"/>
    <property type="match status" value="1"/>
</dbReference>
<keyword evidence="2" id="KW-0548">Nucleotidyltransferase</keyword>
<protein>
    <submittedName>
        <fullName evidence="4">Nucleoside-diphosphate-sugar pyrophosphorylase</fullName>
    </submittedName>
</protein>
<keyword evidence="1" id="KW-0808">Transferase</keyword>
<accession>A0A077ELN2</accession>
<sequence length="243" mass="27919">MLKILIPLAGSSELFEKAGYNYPKPLIEIKGKPMIQWVVESVNNIPTPFQFIFIIKESDVHKYHLDNTLKLLAPDSQIVKLKNETNGGLCSVLMAADLISENDSILILNSDQIINTNLEEVNHFWKSMDSDAGVITIQSVHPRWSYILKDGNEVIQTAEKNPISRDAIAGYYYFRSAELFFDYAYRTILNDTSVNGLFYISSVINEFILNNKKVNYYQIENNNYYSFYSPKLVQEFENMINGK</sequence>
<dbReference type="InterPro" id="IPR050065">
    <property type="entry name" value="GlmU-like"/>
</dbReference>
<dbReference type="STRING" id="1338011.BD94_3324"/>
<dbReference type="InterPro" id="IPR016873">
    <property type="entry name" value="Caps_polysacc_synth_BcbE_prd"/>
</dbReference>
<dbReference type="RefSeq" id="WP_024565975.1">
    <property type="nucleotide sequence ID" value="NZ_CP007547.1"/>
</dbReference>
<proteinExistence type="predicted"/>
<evidence type="ECO:0000256" key="2">
    <source>
        <dbReference type="ARBA" id="ARBA00022695"/>
    </source>
</evidence>
<evidence type="ECO:0000259" key="3">
    <source>
        <dbReference type="Pfam" id="PF00483"/>
    </source>
</evidence>
<evidence type="ECO:0000313" key="4">
    <source>
        <dbReference type="EMBL" id="AIL47099.1"/>
    </source>
</evidence>
<gene>
    <name evidence="4" type="ORF">BD94_3324</name>
</gene>
<dbReference type="HOGENOM" id="CLU_065567_1_0_10"/>
<dbReference type="CDD" id="cd04183">
    <property type="entry name" value="GT2_BcE_like"/>
    <property type="match status" value="1"/>
</dbReference>
<reference evidence="4" key="1">
    <citation type="journal article" date="2013" name="Lancet">
        <title>First case of E anophelis outbreak in an intensive-care unit.</title>
        <authorList>
            <person name="Teo J."/>
            <person name="Tan S.Y."/>
            <person name="Tay M."/>
            <person name="Ding Y."/>
            <person name="Kjelleberg S."/>
            <person name="Givskov M."/>
            <person name="Lin R.T."/>
            <person name="Yang L."/>
        </authorList>
    </citation>
    <scope>NUCLEOTIDE SEQUENCE [LARGE SCALE GENOMIC DNA]</scope>
    <source>
        <strain evidence="4">NUHP1</strain>
    </source>
</reference>
<dbReference type="Gene3D" id="3.90.550.10">
    <property type="entry name" value="Spore Coat Polysaccharide Biosynthesis Protein SpsA, Chain A"/>
    <property type="match status" value="1"/>
</dbReference>
<dbReference type="Pfam" id="PF00483">
    <property type="entry name" value="NTP_transferase"/>
    <property type="match status" value="1"/>
</dbReference>
<name>A0A077ELN2_9FLAO</name>
<dbReference type="InterPro" id="IPR029044">
    <property type="entry name" value="Nucleotide-diphossugar_trans"/>
</dbReference>
<dbReference type="SUPFAM" id="SSF53448">
    <property type="entry name" value="Nucleotide-diphospho-sugar transferases"/>
    <property type="match status" value="1"/>
</dbReference>
<dbReference type="AlphaFoldDB" id="A0A077ELN2"/>
<dbReference type="GO" id="GO:0016779">
    <property type="term" value="F:nucleotidyltransferase activity"/>
    <property type="evidence" value="ECO:0007669"/>
    <property type="project" value="UniProtKB-KW"/>
</dbReference>
<dbReference type="PIRSF" id="PIRSF028162">
    <property type="entry name" value="BcbE_prd"/>
    <property type="match status" value="1"/>
</dbReference>
<dbReference type="InterPro" id="IPR005835">
    <property type="entry name" value="NTP_transferase_dom"/>
</dbReference>
<dbReference type="EMBL" id="CP007547">
    <property type="protein sequence ID" value="AIL47099.1"/>
    <property type="molecule type" value="Genomic_DNA"/>
</dbReference>